<accession>A0AAV7JK41</accession>
<gene>
    <name evidence="2" type="ORF">LOD99_6793</name>
</gene>
<dbReference type="AlphaFoldDB" id="A0AAV7JK41"/>
<dbReference type="EMBL" id="JAKMXF010000322">
    <property type="protein sequence ID" value="KAI6649072.1"/>
    <property type="molecule type" value="Genomic_DNA"/>
</dbReference>
<evidence type="ECO:0000256" key="1">
    <source>
        <dbReference type="SAM" id="SignalP"/>
    </source>
</evidence>
<feature type="chain" id="PRO_5043462466" evidence="1">
    <location>
        <begin position="18"/>
        <end position="216"/>
    </location>
</feature>
<name>A0AAV7JK41_9METZ</name>
<reference evidence="2 3" key="1">
    <citation type="journal article" date="2023" name="BMC Biol.">
        <title>The compact genome of the sponge Oopsacas minuta (Hexactinellida) is lacking key metazoan core genes.</title>
        <authorList>
            <person name="Santini S."/>
            <person name="Schenkelaars Q."/>
            <person name="Jourda C."/>
            <person name="Duchesne M."/>
            <person name="Belahbib H."/>
            <person name="Rocher C."/>
            <person name="Selva M."/>
            <person name="Riesgo A."/>
            <person name="Vervoort M."/>
            <person name="Leys S.P."/>
            <person name="Kodjabachian L."/>
            <person name="Le Bivic A."/>
            <person name="Borchiellini C."/>
            <person name="Claverie J.M."/>
            <person name="Renard E."/>
        </authorList>
    </citation>
    <scope>NUCLEOTIDE SEQUENCE [LARGE SCALE GENOMIC DNA]</scope>
    <source>
        <strain evidence="2">SPO-2</strain>
    </source>
</reference>
<protein>
    <submittedName>
        <fullName evidence="2">Uncharacterized protein</fullName>
    </submittedName>
</protein>
<sequence length="216" mass="23714">MKYQIIFLLGLFAAINAQFPQLSGSFSFKGSSEDSVLGFVTEFPRYDLYVDISRGLQAVEYTTSFFFTTTTIQVASVNDSAVYVDISGTCEVLTTLFPSVFPFSTTENFWDRFINSTESPPGTFTYDGFFDTYEVIIVNGLPTQLTYEGLGSTISVYNIDSYIDEAPDFTAFRLPADCIQYDCTACPEGVRSSAGTIASSLLLLLAATSMFLLATV</sequence>
<feature type="signal peptide" evidence="1">
    <location>
        <begin position="1"/>
        <end position="17"/>
    </location>
</feature>
<evidence type="ECO:0000313" key="2">
    <source>
        <dbReference type="EMBL" id="KAI6649072.1"/>
    </source>
</evidence>
<comment type="caution">
    <text evidence="2">The sequence shown here is derived from an EMBL/GenBank/DDBJ whole genome shotgun (WGS) entry which is preliminary data.</text>
</comment>
<keyword evidence="1" id="KW-0732">Signal</keyword>
<organism evidence="2 3">
    <name type="scientific">Oopsacas minuta</name>
    <dbReference type="NCBI Taxonomy" id="111878"/>
    <lineage>
        <taxon>Eukaryota</taxon>
        <taxon>Metazoa</taxon>
        <taxon>Porifera</taxon>
        <taxon>Hexactinellida</taxon>
        <taxon>Hexasterophora</taxon>
        <taxon>Lyssacinosida</taxon>
        <taxon>Leucopsacidae</taxon>
        <taxon>Oopsacas</taxon>
    </lineage>
</organism>
<evidence type="ECO:0000313" key="3">
    <source>
        <dbReference type="Proteomes" id="UP001165289"/>
    </source>
</evidence>
<dbReference type="Proteomes" id="UP001165289">
    <property type="component" value="Unassembled WGS sequence"/>
</dbReference>
<keyword evidence="3" id="KW-1185">Reference proteome</keyword>
<proteinExistence type="predicted"/>